<evidence type="ECO:0000313" key="2">
    <source>
        <dbReference type="Proteomes" id="UP000199236"/>
    </source>
</evidence>
<keyword evidence="2" id="KW-1185">Reference proteome</keyword>
<protein>
    <submittedName>
        <fullName evidence="1">Uncharacterized protein</fullName>
    </submittedName>
</protein>
<gene>
    <name evidence="1" type="ORF">SAMN04488056_101152</name>
</gene>
<organism evidence="1 2">
    <name type="scientific">Cohaesibacter marisflavi</name>
    <dbReference type="NCBI Taxonomy" id="655353"/>
    <lineage>
        <taxon>Bacteria</taxon>
        <taxon>Pseudomonadati</taxon>
        <taxon>Pseudomonadota</taxon>
        <taxon>Alphaproteobacteria</taxon>
        <taxon>Hyphomicrobiales</taxon>
        <taxon>Cohaesibacteraceae</taxon>
    </lineage>
</organism>
<dbReference type="AlphaFoldDB" id="A0A1I4ZNE6"/>
<dbReference type="Proteomes" id="UP000199236">
    <property type="component" value="Unassembled WGS sequence"/>
</dbReference>
<proteinExistence type="predicted"/>
<dbReference type="EMBL" id="FOVR01000001">
    <property type="protein sequence ID" value="SFN51563.1"/>
    <property type="molecule type" value="Genomic_DNA"/>
</dbReference>
<accession>A0A1I4ZNE6</accession>
<reference evidence="1 2" key="1">
    <citation type="submission" date="2016-10" db="EMBL/GenBank/DDBJ databases">
        <authorList>
            <person name="de Groot N.N."/>
        </authorList>
    </citation>
    <scope>NUCLEOTIDE SEQUENCE [LARGE SCALE GENOMIC DNA]</scope>
    <source>
        <strain evidence="1 2">CGMCC 1.9157</strain>
    </source>
</reference>
<name>A0A1I4ZNE6_9HYPH</name>
<sequence>MKGTLLIKGQLSVLEIVIQVSCLILKKPIQVAVPTRSKITSSEWKFASLIIMIVITVESVIQTVQAVHRLIQVGDDKSARTHRSTGAKRFVRLACEQKNRGRLGVPRFMNLLFFKE</sequence>
<dbReference type="STRING" id="655353.SAMN04488056_101152"/>
<evidence type="ECO:0000313" key="1">
    <source>
        <dbReference type="EMBL" id="SFN51563.1"/>
    </source>
</evidence>